<feature type="transmembrane region" description="Helical" evidence="5">
    <location>
        <begin position="102"/>
        <end position="120"/>
    </location>
</feature>
<protein>
    <submittedName>
        <fullName evidence="7">MFS transporter</fullName>
    </submittedName>
</protein>
<name>A0ABX7C6I7_9HYPH</name>
<feature type="transmembrane region" description="Helical" evidence="5">
    <location>
        <begin position="243"/>
        <end position="263"/>
    </location>
</feature>
<evidence type="ECO:0000259" key="6">
    <source>
        <dbReference type="PROSITE" id="PS50850"/>
    </source>
</evidence>
<evidence type="ECO:0000313" key="7">
    <source>
        <dbReference type="EMBL" id="QQR38829.1"/>
    </source>
</evidence>
<organism evidence="7 8">
    <name type="scientific">Devosia rhizoryzae</name>
    <dbReference type="NCBI Taxonomy" id="2774137"/>
    <lineage>
        <taxon>Bacteria</taxon>
        <taxon>Pseudomonadati</taxon>
        <taxon>Pseudomonadota</taxon>
        <taxon>Alphaproteobacteria</taxon>
        <taxon>Hyphomicrobiales</taxon>
        <taxon>Devosiaceae</taxon>
        <taxon>Devosia</taxon>
    </lineage>
</organism>
<feature type="transmembrane region" description="Helical" evidence="5">
    <location>
        <begin position="46"/>
        <end position="66"/>
    </location>
</feature>
<dbReference type="PANTHER" id="PTHR23514:SF13">
    <property type="entry name" value="INNER MEMBRANE PROTEIN YBJJ"/>
    <property type="match status" value="1"/>
</dbReference>
<feature type="transmembrane region" description="Helical" evidence="5">
    <location>
        <begin position="361"/>
        <end position="382"/>
    </location>
</feature>
<dbReference type="CDD" id="cd17393">
    <property type="entry name" value="MFS_MosC_like"/>
    <property type="match status" value="1"/>
</dbReference>
<dbReference type="Gene3D" id="1.20.1250.20">
    <property type="entry name" value="MFS general substrate transporter like domains"/>
    <property type="match status" value="2"/>
</dbReference>
<dbReference type="InterPro" id="IPR011701">
    <property type="entry name" value="MFS"/>
</dbReference>
<evidence type="ECO:0000313" key="8">
    <source>
        <dbReference type="Proteomes" id="UP000595857"/>
    </source>
</evidence>
<feature type="transmembrane region" description="Helical" evidence="5">
    <location>
        <begin position="141"/>
        <end position="158"/>
    </location>
</feature>
<keyword evidence="3 5" id="KW-1133">Transmembrane helix</keyword>
<dbReference type="PANTHER" id="PTHR23514">
    <property type="entry name" value="BYPASS OF STOP CODON PROTEIN 6"/>
    <property type="match status" value="1"/>
</dbReference>
<comment type="subcellular location">
    <subcellularLocation>
        <location evidence="1">Membrane</location>
        <topology evidence="1">Multi-pass membrane protein</topology>
    </subcellularLocation>
</comment>
<feature type="transmembrane region" description="Helical" evidence="5">
    <location>
        <begin position="12"/>
        <end position="34"/>
    </location>
</feature>
<evidence type="ECO:0000256" key="1">
    <source>
        <dbReference type="ARBA" id="ARBA00004141"/>
    </source>
</evidence>
<feature type="transmembrane region" description="Helical" evidence="5">
    <location>
        <begin position="330"/>
        <end position="355"/>
    </location>
</feature>
<feature type="transmembrane region" description="Helical" evidence="5">
    <location>
        <begin position="299"/>
        <end position="318"/>
    </location>
</feature>
<evidence type="ECO:0000256" key="3">
    <source>
        <dbReference type="ARBA" id="ARBA00022989"/>
    </source>
</evidence>
<accession>A0ABX7C6I7</accession>
<dbReference type="Pfam" id="PF07690">
    <property type="entry name" value="MFS_1"/>
    <property type="match status" value="2"/>
</dbReference>
<dbReference type="InterPro" id="IPR051788">
    <property type="entry name" value="MFS_Transporter"/>
</dbReference>
<feature type="transmembrane region" description="Helical" evidence="5">
    <location>
        <begin position="203"/>
        <end position="223"/>
    </location>
</feature>
<reference evidence="7 8" key="1">
    <citation type="submission" date="2021-01" db="EMBL/GenBank/DDBJ databases">
        <title>Genome seq and assembly of Devosia sp. LEGU1.</title>
        <authorList>
            <person name="Chhetri G."/>
        </authorList>
    </citation>
    <scope>NUCLEOTIDE SEQUENCE [LARGE SCALE GENOMIC DNA]</scope>
    <source>
        <strain evidence="7 8">LEGU1</strain>
    </source>
</reference>
<dbReference type="SUPFAM" id="SSF103473">
    <property type="entry name" value="MFS general substrate transporter"/>
    <property type="match status" value="1"/>
</dbReference>
<dbReference type="PROSITE" id="PS50850">
    <property type="entry name" value="MFS"/>
    <property type="match status" value="1"/>
</dbReference>
<dbReference type="InterPro" id="IPR020846">
    <property type="entry name" value="MFS_dom"/>
</dbReference>
<dbReference type="EMBL" id="CP068046">
    <property type="protein sequence ID" value="QQR38829.1"/>
    <property type="molecule type" value="Genomic_DNA"/>
</dbReference>
<dbReference type="InterPro" id="IPR036259">
    <property type="entry name" value="MFS_trans_sf"/>
</dbReference>
<feature type="transmembrane region" description="Helical" evidence="5">
    <location>
        <begin position="78"/>
        <end position="96"/>
    </location>
</feature>
<keyword evidence="8" id="KW-1185">Reference proteome</keyword>
<evidence type="ECO:0000256" key="4">
    <source>
        <dbReference type="ARBA" id="ARBA00023136"/>
    </source>
</evidence>
<gene>
    <name evidence="7" type="ORF">JI748_13880</name>
</gene>
<evidence type="ECO:0000256" key="2">
    <source>
        <dbReference type="ARBA" id="ARBA00022692"/>
    </source>
</evidence>
<feature type="transmembrane region" description="Helical" evidence="5">
    <location>
        <begin position="164"/>
        <end position="183"/>
    </location>
</feature>
<feature type="transmembrane region" description="Helical" evidence="5">
    <location>
        <begin position="275"/>
        <end position="293"/>
    </location>
</feature>
<keyword evidence="4 5" id="KW-0472">Membrane</keyword>
<dbReference type="Proteomes" id="UP000595857">
    <property type="component" value="Chromosome"/>
</dbReference>
<keyword evidence="2 5" id="KW-0812">Transmembrane</keyword>
<evidence type="ECO:0000256" key="5">
    <source>
        <dbReference type="SAM" id="Phobius"/>
    </source>
</evidence>
<sequence length="393" mass="41775">MSTMRFGFALPPQIKVFGAFFVYSFCMGSIFPRLPAIQEAMGVGEGALGLALIGSAIGTLISLTFAGRFVEAIGYRRVLLTAIPLLSVLYALASWAQTPLMFFFLLLPVGLTIGCIEIIINVEADRVEHAIGRRIMSRAHAFWSLGFFTAGIVGSFVAQAGIEVHIHLMIMIPFVILATMLVLGQFQPAPHRAGGSTDDAPRFARPTTTVMALVAVCISAMLMEGAGIDWSAIYMRNIFDATPFWAGLAVATVAGSQGVARFFADGFVERYSPVLVARVLLTVLGLGVLLTFFAPAAWVAYLGFALIGIGSSALFPLAMSAAAQQTDRPAAVNVAALAQFSFTAFLLGPPLLGYIGEHFGIQWVFGVGFPLVLLGFATAHVLSPRPMGKTVTA</sequence>
<proteinExistence type="predicted"/>
<feature type="domain" description="Major facilitator superfamily (MFS) profile" evidence="6">
    <location>
        <begin position="12"/>
        <end position="387"/>
    </location>
</feature>